<dbReference type="InterPro" id="IPR001119">
    <property type="entry name" value="SLH_dom"/>
</dbReference>
<dbReference type="EMBL" id="JAHZIK010003755">
    <property type="protein sequence ID" value="MBW7462273.1"/>
    <property type="molecule type" value="Genomic_DNA"/>
</dbReference>
<proteinExistence type="predicted"/>
<evidence type="ECO:0000259" key="1">
    <source>
        <dbReference type="PROSITE" id="PS51272"/>
    </source>
</evidence>
<gene>
    <name evidence="2" type="ORF">K0U00_50300</name>
</gene>
<protein>
    <submittedName>
        <fullName evidence="2">S-layer homology domain-containing protein</fullName>
    </submittedName>
</protein>
<organism evidence="2 3">
    <name type="scientific">Paenibacillus sepulcri</name>
    <dbReference type="NCBI Taxonomy" id="359917"/>
    <lineage>
        <taxon>Bacteria</taxon>
        <taxon>Bacillati</taxon>
        <taxon>Bacillota</taxon>
        <taxon>Bacilli</taxon>
        <taxon>Bacillales</taxon>
        <taxon>Paenibacillaceae</taxon>
        <taxon>Paenibacillus</taxon>
    </lineage>
</organism>
<dbReference type="PANTHER" id="PTHR43308:SF5">
    <property type="entry name" value="S-LAYER PROTEIN _ PEPTIDOGLYCAN ENDO-BETA-N-ACETYLGLUCOSAMINIDASE"/>
    <property type="match status" value="1"/>
</dbReference>
<dbReference type="InterPro" id="IPR051465">
    <property type="entry name" value="Cell_Envelope_Struct_Comp"/>
</dbReference>
<accession>A0ABS7CMZ3</accession>
<comment type="caution">
    <text evidence="2">The sequence shown here is derived from an EMBL/GenBank/DDBJ whole genome shotgun (WGS) entry which is preliminary data.</text>
</comment>
<evidence type="ECO:0000313" key="3">
    <source>
        <dbReference type="Proteomes" id="UP001519887"/>
    </source>
</evidence>
<evidence type="ECO:0000313" key="2">
    <source>
        <dbReference type="EMBL" id="MBW7462273.1"/>
    </source>
</evidence>
<dbReference type="PANTHER" id="PTHR43308">
    <property type="entry name" value="OUTER MEMBRANE PROTEIN ALPHA-RELATED"/>
    <property type="match status" value="1"/>
</dbReference>
<feature type="non-terminal residue" evidence="2">
    <location>
        <position position="1"/>
    </location>
</feature>
<feature type="non-terminal residue" evidence="2">
    <location>
        <position position="111"/>
    </location>
</feature>
<name>A0ABS7CMZ3_9BACL</name>
<reference evidence="2 3" key="1">
    <citation type="submission" date="2021-07" db="EMBL/GenBank/DDBJ databases">
        <title>Paenibacillus radiodurans sp. nov., isolated from the southeastern edge of Tengger Desert.</title>
        <authorList>
            <person name="Zhang G."/>
        </authorList>
    </citation>
    <scope>NUCLEOTIDE SEQUENCE [LARGE SCALE GENOMIC DNA]</scope>
    <source>
        <strain evidence="2 3">CCM 7311</strain>
    </source>
</reference>
<dbReference type="Pfam" id="PF00395">
    <property type="entry name" value="SLH"/>
    <property type="match status" value="2"/>
</dbReference>
<feature type="domain" description="SLH" evidence="1">
    <location>
        <begin position="14"/>
        <end position="77"/>
    </location>
</feature>
<dbReference type="Proteomes" id="UP001519887">
    <property type="component" value="Unassembled WGS sequence"/>
</dbReference>
<dbReference type="PROSITE" id="PS51272">
    <property type="entry name" value="SLH"/>
    <property type="match status" value="1"/>
</dbReference>
<keyword evidence="3" id="KW-1185">Reference proteome</keyword>
<sequence>AGVQAKAKTGKSDGTELLFSDIKGHWAKENIERAVGLGFVTGYEDGKFRPQGQVTRAEFAAMLARALKLDGEGGGTAGFTDSGHIPQWAASFISQAASAGILEGYEDGSFR</sequence>